<evidence type="ECO:0000313" key="12">
    <source>
        <dbReference type="EMBL" id="KAK1451655.1"/>
    </source>
</evidence>
<evidence type="ECO:0000256" key="10">
    <source>
        <dbReference type="PROSITE-ProRule" id="PRU00221"/>
    </source>
</evidence>
<organism evidence="12 13">
    <name type="scientific">Colletotrichum melonis</name>
    <dbReference type="NCBI Taxonomy" id="1209925"/>
    <lineage>
        <taxon>Eukaryota</taxon>
        <taxon>Fungi</taxon>
        <taxon>Dikarya</taxon>
        <taxon>Ascomycota</taxon>
        <taxon>Pezizomycotina</taxon>
        <taxon>Sordariomycetes</taxon>
        <taxon>Hypocreomycetidae</taxon>
        <taxon>Glomerellales</taxon>
        <taxon>Glomerellaceae</taxon>
        <taxon>Colletotrichum</taxon>
        <taxon>Colletotrichum acutatum species complex</taxon>
    </lineage>
</organism>
<gene>
    <name evidence="12" type="ORF">CMEL01_06229</name>
</gene>
<keyword evidence="13" id="KW-1185">Reference proteome</keyword>
<feature type="compositionally biased region" description="Basic and acidic residues" evidence="11">
    <location>
        <begin position="517"/>
        <end position="533"/>
    </location>
</feature>
<evidence type="ECO:0000313" key="13">
    <source>
        <dbReference type="Proteomes" id="UP001239795"/>
    </source>
</evidence>
<dbReference type="GO" id="GO:0005885">
    <property type="term" value="C:Arp2/3 protein complex"/>
    <property type="evidence" value="ECO:0007669"/>
    <property type="project" value="InterPro"/>
</dbReference>
<sequence length="683" mass="75798">MAAPQVHHLFHAPIADHSFSADRQTLAIARDSTIELYGPTGNSFKLKDELKGHDKTVTSVDIAPNSGRIVSCSQDRNALVWEPSPTGYKPTLVLLRISRAATFVRWSPSETKFAVGSGDRVIAVCYFEEENDWWVSKHLKKPIRSTITSVAWHPNSVLLAAGSTDAHARVLSSFIKGVDARPEPTAWGERLPFNTVCGEYLNNSAGWVHSVSFSPSGNALAFAAHDSSITVVYPSAPEQPPRAVVTITTQLLPFMSLLWSSEDEIIAAGYDCEAFRFKGGEGGWSLAGTLESKGRPGLSDAREESALNMFRQMDLKGKATDDTKLKTVHQNTVTTLRSYEESGGNLTKFTSPSDTFSTVLSENIDQEASVARRPVLYKYGLEPEPQRSPSTFIYNLAFRPKDQNSASCVNSMTVQASPMSPHFDSQLHAGSLLERRALAGRTIHDMPLAPLTVQIPHRNDMEISVADFGALDDGFLRFLTRHQSHKERHALAMRIRSVQDICLRASQKYHERRRRQARNDRRRERREERRDNSRGGCLRRFRGGSRRPGPYDRPVQRDSHHYSSSSASSTASDSVSNESLLKSTGRICNHLWEQANVDALNEIMGRGKKREAATTMAQLLEWAEAVVECSNRSKRSDPPDRSDLLRLLEAAKNLCGWLGDSDGEAELGEVEGVVTFYLIFGVA</sequence>
<keyword evidence="3" id="KW-0963">Cytoplasm</keyword>
<dbReference type="SMART" id="SM00320">
    <property type="entry name" value="WD40"/>
    <property type="match status" value="4"/>
</dbReference>
<keyword evidence="7" id="KW-0206">Cytoskeleton</keyword>
<comment type="similarity">
    <text evidence="2">Belongs to the WD repeat ARPC1 family.</text>
</comment>
<keyword evidence="4 10" id="KW-0853">WD repeat</keyword>
<dbReference type="InterPro" id="IPR015943">
    <property type="entry name" value="WD40/YVTN_repeat-like_dom_sf"/>
</dbReference>
<evidence type="ECO:0000256" key="6">
    <source>
        <dbReference type="ARBA" id="ARBA00023203"/>
    </source>
</evidence>
<dbReference type="FunFam" id="2.130.10.10:FF:000220">
    <property type="entry name" value="Actin-related protein 2/3 complex subunit"/>
    <property type="match status" value="1"/>
</dbReference>
<dbReference type="PANTHER" id="PTHR10709">
    <property type="entry name" value="ACTIN-RELATED PROTEIN 2/3 COMPLEX SUBUNIT 1"/>
    <property type="match status" value="1"/>
</dbReference>
<dbReference type="EMBL" id="MLGG01000046">
    <property type="protein sequence ID" value="KAK1451655.1"/>
    <property type="molecule type" value="Genomic_DNA"/>
</dbReference>
<evidence type="ECO:0000256" key="9">
    <source>
        <dbReference type="ARBA" id="ARBA00041789"/>
    </source>
</evidence>
<accession>A0AAI9U4P9</accession>
<evidence type="ECO:0000256" key="8">
    <source>
        <dbReference type="ARBA" id="ARBA00041244"/>
    </source>
</evidence>
<dbReference type="SUPFAM" id="SSF50978">
    <property type="entry name" value="WD40 repeat-like"/>
    <property type="match status" value="1"/>
</dbReference>
<dbReference type="PROSITE" id="PS50082">
    <property type="entry name" value="WD_REPEATS_2"/>
    <property type="match status" value="1"/>
</dbReference>
<dbReference type="InterPro" id="IPR017383">
    <property type="entry name" value="ARPC1"/>
</dbReference>
<name>A0AAI9U4P9_9PEZI</name>
<dbReference type="PROSITE" id="PS50294">
    <property type="entry name" value="WD_REPEATS_REGION"/>
    <property type="match status" value="1"/>
</dbReference>
<proteinExistence type="inferred from homology"/>
<reference evidence="12 13" key="1">
    <citation type="submission" date="2016-10" db="EMBL/GenBank/DDBJ databases">
        <title>The genome sequence of Colletotrichum fioriniae PJ7.</title>
        <authorList>
            <person name="Baroncelli R."/>
        </authorList>
    </citation>
    <scope>NUCLEOTIDE SEQUENCE [LARGE SCALE GENOMIC DNA]</scope>
    <source>
        <strain evidence="12">Col 31</strain>
    </source>
</reference>
<protein>
    <recommendedName>
        <fullName evidence="8">Arp2/3 complex 41 kDa subunit</fullName>
    </recommendedName>
    <alternativeName>
        <fullName evidence="9">p41-ARC</fullName>
    </alternativeName>
</protein>
<dbReference type="Gene3D" id="2.130.10.10">
    <property type="entry name" value="YVTN repeat-like/Quinoprotein amine dehydrogenase"/>
    <property type="match status" value="1"/>
</dbReference>
<keyword evidence="5" id="KW-0677">Repeat</keyword>
<evidence type="ECO:0000256" key="1">
    <source>
        <dbReference type="ARBA" id="ARBA00004245"/>
    </source>
</evidence>
<dbReference type="GO" id="GO:0051015">
    <property type="term" value="F:actin filament binding"/>
    <property type="evidence" value="ECO:0007669"/>
    <property type="project" value="TreeGrafter"/>
</dbReference>
<keyword evidence="6" id="KW-0009">Actin-binding</keyword>
<feature type="repeat" description="WD" evidence="10">
    <location>
        <begin position="50"/>
        <end position="82"/>
    </location>
</feature>
<dbReference type="PANTHER" id="PTHR10709:SF2">
    <property type="entry name" value="ACTIN-RELATED PROTEIN 2_3 COMPLEX SUBUNIT"/>
    <property type="match status" value="1"/>
</dbReference>
<dbReference type="GO" id="GO:0034314">
    <property type="term" value="P:Arp2/3 complex-mediated actin nucleation"/>
    <property type="evidence" value="ECO:0007669"/>
    <property type="project" value="InterPro"/>
</dbReference>
<comment type="caution">
    <text evidence="12">The sequence shown here is derived from an EMBL/GenBank/DDBJ whole genome shotgun (WGS) entry which is preliminary data.</text>
</comment>
<evidence type="ECO:0000256" key="11">
    <source>
        <dbReference type="SAM" id="MobiDB-lite"/>
    </source>
</evidence>
<evidence type="ECO:0000256" key="3">
    <source>
        <dbReference type="ARBA" id="ARBA00022490"/>
    </source>
</evidence>
<comment type="subcellular location">
    <subcellularLocation>
        <location evidence="1">Cytoplasm</location>
        <location evidence="1">Cytoskeleton</location>
    </subcellularLocation>
</comment>
<dbReference type="InterPro" id="IPR001680">
    <property type="entry name" value="WD40_rpt"/>
</dbReference>
<dbReference type="Proteomes" id="UP001239795">
    <property type="component" value="Unassembled WGS sequence"/>
</dbReference>
<dbReference type="AlphaFoldDB" id="A0AAI9U4P9"/>
<feature type="region of interest" description="Disordered" evidence="11">
    <location>
        <begin position="508"/>
        <end position="576"/>
    </location>
</feature>
<feature type="compositionally biased region" description="Low complexity" evidence="11">
    <location>
        <begin position="562"/>
        <end position="576"/>
    </location>
</feature>
<evidence type="ECO:0000256" key="7">
    <source>
        <dbReference type="ARBA" id="ARBA00023212"/>
    </source>
</evidence>
<dbReference type="InterPro" id="IPR036322">
    <property type="entry name" value="WD40_repeat_dom_sf"/>
</dbReference>
<evidence type="ECO:0000256" key="5">
    <source>
        <dbReference type="ARBA" id="ARBA00022737"/>
    </source>
</evidence>
<evidence type="ECO:0000256" key="4">
    <source>
        <dbReference type="ARBA" id="ARBA00022574"/>
    </source>
</evidence>
<evidence type="ECO:0000256" key="2">
    <source>
        <dbReference type="ARBA" id="ARBA00006260"/>
    </source>
</evidence>
<dbReference type="Pfam" id="PF00400">
    <property type="entry name" value="WD40"/>
    <property type="match status" value="2"/>
</dbReference>